<keyword evidence="2" id="KW-1185">Reference proteome</keyword>
<accession>A0A4U5MAM7</accession>
<dbReference type="AlphaFoldDB" id="A0A4U5MAM7"/>
<sequence length="74" mass="8175">MVKKVNVLLLTEPQINESASPGSHDHLEMVRHRNGSLKPALDENCAPSLDSSYAIRCLSITTVFGKLNKVQEKD</sequence>
<dbReference type="Proteomes" id="UP000298663">
    <property type="component" value="Unassembled WGS sequence"/>
</dbReference>
<evidence type="ECO:0000313" key="2">
    <source>
        <dbReference type="Proteomes" id="UP000298663"/>
    </source>
</evidence>
<organism evidence="1 2">
    <name type="scientific">Steinernema carpocapsae</name>
    <name type="common">Entomopathogenic nematode</name>
    <dbReference type="NCBI Taxonomy" id="34508"/>
    <lineage>
        <taxon>Eukaryota</taxon>
        <taxon>Metazoa</taxon>
        <taxon>Ecdysozoa</taxon>
        <taxon>Nematoda</taxon>
        <taxon>Chromadorea</taxon>
        <taxon>Rhabditida</taxon>
        <taxon>Tylenchina</taxon>
        <taxon>Panagrolaimomorpha</taxon>
        <taxon>Strongyloidoidea</taxon>
        <taxon>Steinernematidae</taxon>
        <taxon>Steinernema</taxon>
    </lineage>
</organism>
<reference evidence="1 2" key="2">
    <citation type="journal article" date="2019" name="G3 (Bethesda)">
        <title>Hybrid Assembly of the Genome of the Entomopathogenic Nematode Steinernema carpocapsae Identifies the X-Chromosome.</title>
        <authorList>
            <person name="Serra L."/>
            <person name="Macchietto M."/>
            <person name="Macias-Munoz A."/>
            <person name="McGill C.J."/>
            <person name="Rodriguez I.M."/>
            <person name="Rodriguez B."/>
            <person name="Murad R."/>
            <person name="Mortazavi A."/>
        </authorList>
    </citation>
    <scope>NUCLEOTIDE SEQUENCE [LARGE SCALE GENOMIC DNA]</scope>
    <source>
        <strain evidence="1 2">ALL</strain>
    </source>
</reference>
<protein>
    <submittedName>
        <fullName evidence="1">Uncharacterized protein</fullName>
    </submittedName>
</protein>
<reference evidence="1 2" key="1">
    <citation type="journal article" date="2015" name="Genome Biol.">
        <title>Comparative genomics of Steinernema reveals deeply conserved gene regulatory networks.</title>
        <authorList>
            <person name="Dillman A.R."/>
            <person name="Macchietto M."/>
            <person name="Porter C.F."/>
            <person name="Rogers A."/>
            <person name="Williams B."/>
            <person name="Antoshechkin I."/>
            <person name="Lee M.M."/>
            <person name="Goodwin Z."/>
            <person name="Lu X."/>
            <person name="Lewis E.E."/>
            <person name="Goodrich-Blair H."/>
            <person name="Stock S.P."/>
            <person name="Adams B.J."/>
            <person name="Sternberg P.W."/>
            <person name="Mortazavi A."/>
        </authorList>
    </citation>
    <scope>NUCLEOTIDE SEQUENCE [LARGE SCALE GENOMIC DNA]</scope>
    <source>
        <strain evidence="1 2">ALL</strain>
    </source>
</reference>
<gene>
    <name evidence="1" type="ORF">L596_025898</name>
</gene>
<comment type="caution">
    <text evidence="1">The sequence shown here is derived from an EMBL/GenBank/DDBJ whole genome shotgun (WGS) entry which is preliminary data.</text>
</comment>
<proteinExistence type="predicted"/>
<evidence type="ECO:0000313" key="1">
    <source>
        <dbReference type="EMBL" id="TKR65503.1"/>
    </source>
</evidence>
<name>A0A4U5MAM7_STECR</name>
<dbReference type="EMBL" id="AZBU02000009">
    <property type="protein sequence ID" value="TKR65503.1"/>
    <property type="molecule type" value="Genomic_DNA"/>
</dbReference>